<dbReference type="EMBL" id="JARBHB010000017">
    <property type="protein sequence ID" value="KAJ8865813.1"/>
    <property type="molecule type" value="Genomic_DNA"/>
</dbReference>
<evidence type="ECO:0000313" key="2">
    <source>
        <dbReference type="Proteomes" id="UP001159363"/>
    </source>
</evidence>
<comment type="caution">
    <text evidence="1">The sequence shown here is derived from an EMBL/GenBank/DDBJ whole genome shotgun (WGS) entry which is preliminary data.</text>
</comment>
<sequence>MSSYVMSSWNNSFILRIPGAVVAEWLACSPPTKANRVQFPARSLPDFHTCELWQAMPLVSGFSRGSPVYYPTLSFRRRSILTSITLIGFETSLLRVAQFSSLTQDTGNPCNTGVLATLHATHLPRCPPYSRRNVLIRISVISTNWNMLTTALGNVRLGNCRLEPHRLFTVNLALFKDIGHRNITAKFSRWLIDKLARPAPFLCENGYASLFMKTSKEEKFRPDYIVLAFREVIGVEYLCLRTPFYR</sequence>
<name>A0ABQ9G3C2_9NEOP</name>
<organism evidence="1 2">
    <name type="scientific">Dryococelus australis</name>
    <dbReference type="NCBI Taxonomy" id="614101"/>
    <lineage>
        <taxon>Eukaryota</taxon>
        <taxon>Metazoa</taxon>
        <taxon>Ecdysozoa</taxon>
        <taxon>Arthropoda</taxon>
        <taxon>Hexapoda</taxon>
        <taxon>Insecta</taxon>
        <taxon>Pterygota</taxon>
        <taxon>Neoptera</taxon>
        <taxon>Polyneoptera</taxon>
        <taxon>Phasmatodea</taxon>
        <taxon>Verophasmatodea</taxon>
        <taxon>Anareolatae</taxon>
        <taxon>Phasmatidae</taxon>
        <taxon>Eurycanthinae</taxon>
        <taxon>Dryococelus</taxon>
    </lineage>
</organism>
<reference evidence="1 2" key="1">
    <citation type="submission" date="2023-02" db="EMBL/GenBank/DDBJ databases">
        <title>LHISI_Scaffold_Assembly.</title>
        <authorList>
            <person name="Stuart O.P."/>
            <person name="Cleave R."/>
            <person name="Magrath M.J.L."/>
            <person name="Mikheyev A.S."/>
        </authorList>
    </citation>
    <scope>NUCLEOTIDE SEQUENCE [LARGE SCALE GENOMIC DNA]</scope>
    <source>
        <strain evidence="1">Daus_M_001</strain>
        <tissue evidence="1">Leg muscle</tissue>
    </source>
</reference>
<evidence type="ECO:0000313" key="1">
    <source>
        <dbReference type="EMBL" id="KAJ8865813.1"/>
    </source>
</evidence>
<dbReference type="Proteomes" id="UP001159363">
    <property type="component" value="Chromosome 16"/>
</dbReference>
<keyword evidence="2" id="KW-1185">Reference proteome</keyword>
<accession>A0ABQ9G3C2</accession>
<proteinExistence type="predicted"/>
<gene>
    <name evidence="1" type="ORF">PR048_033335</name>
</gene>
<protein>
    <submittedName>
        <fullName evidence="1">Uncharacterized protein</fullName>
    </submittedName>
</protein>